<dbReference type="SUPFAM" id="SSF81383">
    <property type="entry name" value="F-box domain"/>
    <property type="match status" value="1"/>
</dbReference>
<reference evidence="2" key="1">
    <citation type="journal article" date="2022" name="IScience">
        <title>Evolution of zygomycete secretomes and the origins of terrestrial fungal ecologies.</title>
        <authorList>
            <person name="Chang Y."/>
            <person name="Wang Y."/>
            <person name="Mondo S."/>
            <person name="Ahrendt S."/>
            <person name="Andreopoulos W."/>
            <person name="Barry K."/>
            <person name="Beard J."/>
            <person name="Benny G.L."/>
            <person name="Blankenship S."/>
            <person name="Bonito G."/>
            <person name="Cuomo C."/>
            <person name="Desiro A."/>
            <person name="Gervers K.A."/>
            <person name="Hundley H."/>
            <person name="Kuo A."/>
            <person name="LaButti K."/>
            <person name="Lang B.F."/>
            <person name="Lipzen A."/>
            <person name="O'Donnell K."/>
            <person name="Pangilinan J."/>
            <person name="Reynolds N."/>
            <person name="Sandor L."/>
            <person name="Smith M.E."/>
            <person name="Tsang A."/>
            <person name="Grigoriev I.V."/>
            <person name="Stajich J.E."/>
            <person name="Spatafora J.W."/>
        </authorList>
    </citation>
    <scope>NUCLEOTIDE SEQUENCE</scope>
    <source>
        <strain evidence="2">RSA 2281</strain>
    </source>
</reference>
<dbReference type="SUPFAM" id="SSF48452">
    <property type="entry name" value="TPR-like"/>
    <property type="match status" value="1"/>
</dbReference>
<dbReference type="EMBL" id="JAIXMP010000016">
    <property type="protein sequence ID" value="KAI9260524.1"/>
    <property type="molecule type" value="Genomic_DNA"/>
</dbReference>
<accession>A0AAD5PD99</accession>
<dbReference type="Gene3D" id="1.25.40.10">
    <property type="entry name" value="Tetratricopeptide repeat domain"/>
    <property type="match status" value="1"/>
</dbReference>
<dbReference type="SUPFAM" id="SSF52047">
    <property type="entry name" value="RNI-like"/>
    <property type="match status" value="1"/>
</dbReference>
<proteinExistence type="predicted"/>
<dbReference type="Gene3D" id="1.20.1280.50">
    <property type="match status" value="1"/>
</dbReference>
<evidence type="ECO:0000313" key="2">
    <source>
        <dbReference type="EMBL" id="KAI9260524.1"/>
    </source>
</evidence>
<dbReference type="InterPro" id="IPR011990">
    <property type="entry name" value="TPR-like_helical_dom_sf"/>
</dbReference>
<evidence type="ECO:0000259" key="1">
    <source>
        <dbReference type="PROSITE" id="PS50181"/>
    </source>
</evidence>
<dbReference type="Proteomes" id="UP001209540">
    <property type="component" value="Unassembled WGS sequence"/>
</dbReference>
<dbReference type="InterPro" id="IPR032675">
    <property type="entry name" value="LRR_dom_sf"/>
</dbReference>
<protein>
    <recommendedName>
        <fullName evidence="1">F-box domain-containing protein</fullName>
    </recommendedName>
</protein>
<reference evidence="2" key="2">
    <citation type="submission" date="2023-02" db="EMBL/GenBank/DDBJ databases">
        <authorList>
            <consortium name="DOE Joint Genome Institute"/>
            <person name="Mondo S.J."/>
            <person name="Chang Y."/>
            <person name="Wang Y."/>
            <person name="Ahrendt S."/>
            <person name="Andreopoulos W."/>
            <person name="Barry K."/>
            <person name="Beard J."/>
            <person name="Benny G.L."/>
            <person name="Blankenship S."/>
            <person name="Bonito G."/>
            <person name="Cuomo C."/>
            <person name="Desiro A."/>
            <person name="Gervers K.A."/>
            <person name="Hundley H."/>
            <person name="Kuo A."/>
            <person name="LaButti K."/>
            <person name="Lang B.F."/>
            <person name="Lipzen A."/>
            <person name="O'Donnell K."/>
            <person name="Pangilinan J."/>
            <person name="Reynolds N."/>
            <person name="Sandor L."/>
            <person name="Smith M.W."/>
            <person name="Tsang A."/>
            <person name="Grigoriev I.V."/>
            <person name="Stajich J.E."/>
            <person name="Spatafora J.W."/>
        </authorList>
    </citation>
    <scope>NUCLEOTIDE SEQUENCE</scope>
    <source>
        <strain evidence="2">RSA 2281</strain>
    </source>
</reference>
<feature type="domain" description="F-box" evidence="1">
    <location>
        <begin position="161"/>
        <end position="210"/>
    </location>
</feature>
<sequence length="867" mass="98793">MNFSHLAFFFTQSQLQCHSFEQYYENAQSAFTCGHLQEAEMNLTVAADTITHTLSMILLNRAVVRGIQGNIETGLTDAYKTINMNPTLPEAYLCAGALLKSDQKLTDALRLYKAGLNKMTIRTTDTTSSMNGHDNSDTHKKISQLCQVMNDLQLEINAINAGIFKKLPHEILSNIVTLLPYRDRLTCAATCHTWRSQLYDNLTGTMWHDLEFANSMDLNSLDLQLAHISHHTDHIREVYLSSRCDPQMSLRVLQFLTTCSRLEKLDIRVEINDSSNMDTISVFYQVLKCNQDSLRRITVRSNLPCVVVGIINCCPLLAELEFDATSFHSMVPQTQAQRQRIFWNTFSHLQQPQEEDGNADDLQQELTYNDKLEIIQPSPSPASSSHPGFNITRLELMNAYLDTLPDFFWQQLPSLRHFIARISFISNLPNIARAILRYCPDIKTFDLGPALNKERRSLDMEPTDFPPFPTISNYFYNNNYQQQPVSVLSKMDKTKIEKGLVKFNVLAQTMRSFGFDDELSNLVYNSRKTIESFHIRPRIIYGNDEVETERSDEDDSNDIPLVSPSTVTQHLYTLTHLRDLGFHGHLIEDLLRFGIDIGIIVRNCPMLESLSLDEISIRNSEMYQITLHANNLRRFRLVLASPHDHYTVDSMKHFLNHTQAKLEDVYLDGSSTLDNEALSILGTKHRSHLKSFALFNCRTVTIEGLNAFATAVATGGHRQQSNSNNNYGNSHHHCHRPKFNHLTLYHLLEDIGTEQCFDQVLKPLIVTNRAHDPNLDDNEGRLLSSSSLQSFNWITGLPPPENNETLINSLENFTSNAKGNCGTTTGTELKVRTLFGTKEYWEYTCKPGKNVISKYVETIPLSKLRHT</sequence>
<dbReference type="PANTHER" id="PTHR31639:SF256">
    <property type="entry name" value="OS07G0242900 PROTEIN"/>
    <property type="match status" value="1"/>
</dbReference>
<name>A0AAD5PD99_9FUNG</name>
<comment type="caution">
    <text evidence="2">The sequence shown here is derived from an EMBL/GenBank/DDBJ whole genome shotgun (WGS) entry which is preliminary data.</text>
</comment>
<dbReference type="InterPro" id="IPR001810">
    <property type="entry name" value="F-box_dom"/>
</dbReference>
<dbReference type="Gene3D" id="3.80.10.10">
    <property type="entry name" value="Ribonuclease Inhibitor"/>
    <property type="match status" value="2"/>
</dbReference>
<evidence type="ECO:0000313" key="3">
    <source>
        <dbReference type="Proteomes" id="UP001209540"/>
    </source>
</evidence>
<dbReference type="PROSITE" id="PS50181">
    <property type="entry name" value="FBOX"/>
    <property type="match status" value="1"/>
</dbReference>
<organism evidence="2 3">
    <name type="scientific">Phascolomyces articulosus</name>
    <dbReference type="NCBI Taxonomy" id="60185"/>
    <lineage>
        <taxon>Eukaryota</taxon>
        <taxon>Fungi</taxon>
        <taxon>Fungi incertae sedis</taxon>
        <taxon>Mucoromycota</taxon>
        <taxon>Mucoromycotina</taxon>
        <taxon>Mucoromycetes</taxon>
        <taxon>Mucorales</taxon>
        <taxon>Lichtheimiaceae</taxon>
        <taxon>Phascolomyces</taxon>
    </lineage>
</organism>
<gene>
    <name evidence="2" type="ORF">BDA99DRAFT_84347</name>
</gene>
<dbReference type="AlphaFoldDB" id="A0AAD5PD99"/>
<dbReference type="SMART" id="SM00256">
    <property type="entry name" value="FBOX"/>
    <property type="match status" value="1"/>
</dbReference>
<keyword evidence="3" id="KW-1185">Reference proteome</keyword>
<dbReference type="Pfam" id="PF12937">
    <property type="entry name" value="F-box-like"/>
    <property type="match status" value="1"/>
</dbReference>
<dbReference type="PANTHER" id="PTHR31639">
    <property type="entry name" value="F-BOX PROTEIN-LIKE"/>
    <property type="match status" value="1"/>
</dbReference>
<dbReference type="InterPro" id="IPR036047">
    <property type="entry name" value="F-box-like_dom_sf"/>
</dbReference>